<evidence type="ECO:0000313" key="9">
    <source>
        <dbReference type="Proteomes" id="UP000559626"/>
    </source>
</evidence>
<comment type="PTM">
    <text evidence="5">Methylated by PrmC. Methylation increases the termination efficiency of RF1.</text>
</comment>
<evidence type="ECO:0000313" key="8">
    <source>
        <dbReference type="EMBL" id="NML67179.1"/>
    </source>
</evidence>
<dbReference type="NCBIfam" id="NF001859">
    <property type="entry name" value="PRK00591.1"/>
    <property type="match status" value="1"/>
</dbReference>
<dbReference type="Pfam" id="PF00472">
    <property type="entry name" value="RF-1"/>
    <property type="match status" value="1"/>
</dbReference>
<comment type="subcellular location">
    <subcellularLocation>
        <location evidence="5">Cytoplasm</location>
    </subcellularLocation>
</comment>
<feature type="domain" description="Peptide chain release factor" evidence="7">
    <location>
        <begin position="63"/>
        <end position="177"/>
    </location>
</feature>
<comment type="function">
    <text evidence="1 5">Peptide chain release factor 1 directs the termination of translation in response to the peptide chain termination codons UAG and UAA.</text>
</comment>
<dbReference type="Gene3D" id="6.10.140.1950">
    <property type="match status" value="1"/>
</dbReference>
<dbReference type="PANTHER" id="PTHR43804:SF7">
    <property type="entry name" value="LD18447P"/>
    <property type="match status" value="1"/>
</dbReference>
<comment type="similarity">
    <text evidence="2 5">Belongs to the prokaryotic/mitochondrial release factor family.</text>
</comment>
<keyword evidence="5" id="KW-0963">Cytoplasm</keyword>
<organism evidence="8 9">
    <name type="scientific">Hymenobacter polaris</name>
    <dbReference type="NCBI Taxonomy" id="2682546"/>
    <lineage>
        <taxon>Bacteria</taxon>
        <taxon>Pseudomonadati</taxon>
        <taxon>Bacteroidota</taxon>
        <taxon>Cytophagia</taxon>
        <taxon>Cytophagales</taxon>
        <taxon>Hymenobacteraceae</taxon>
        <taxon>Hymenobacter</taxon>
    </lineage>
</organism>
<dbReference type="AlphaFoldDB" id="A0A7Y0AH42"/>
<keyword evidence="3 5" id="KW-0488">Methylation</keyword>
<proteinExistence type="inferred from homology"/>
<dbReference type="EMBL" id="JABBGH010000003">
    <property type="protein sequence ID" value="NML67179.1"/>
    <property type="molecule type" value="Genomic_DNA"/>
</dbReference>
<dbReference type="FunFam" id="3.30.160.20:FF:000004">
    <property type="entry name" value="Peptide chain release factor 1"/>
    <property type="match status" value="1"/>
</dbReference>
<name>A0A7Y0AH42_9BACT</name>
<evidence type="ECO:0000256" key="6">
    <source>
        <dbReference type="NCBIfam" id="TIGR00019"/>
    </source>
</evidence>
<dbReference type="InterPro" id="IPR000352">
    <property type="entry name" value="Pep_chain_release_fac_I"/>
</dbReference>
<dbReference type="FunFam" id="3.30.70.1660:FF:000002">
    <property type="entry name" value="Peptide chain release factor 1"/>
    <property type="match status" value="1"/>
</dbReference>
<accession>A0A7Y0AH42</accession>
<dbReference type="SMART" id="SM00937">
    <property type="entry name" value="PCRF"/>
    <property type="match status" value="1"/>
</dbReference>
<dbReference type="HAMAP" id="MF_00093">
    <property type="entry name" value="Rel_fac_1"/>
    <property type="match status" value="1"/>
</dbReference>
<keyword evidence="9" id="KW-1185">Reference proteome</keyword>
<comment type="caution">
    <text evidence="8">The sequence shown here is derived from an EMBL/GenBank/DDBJ whole genome shotgun (WGS) entry which is preliminary data.</text>
</comment>
<evidence type="ECO:0000256" key="1">
    <source>
        <dbReference type="ARBA" id="ARBA00002986"/>
    </source>
</evidence>
<dbReference type="NCBIfam" id="TIGR00019">
    <property type="entry name" value="prfA"/>
    <property type="match status" value="1"/>
</dbReference>
<dbReference type="RefSeq" id="WP_169532861.1">
    <property type="nucleotide sequence ID" value="NZ_JABBGH010000003.1"/>
</dbReference>
<dbReference type="Gene3D" id="3.30.160.20">
    <property type="match status" value="1"/>
</dbReference>
<keyword evidence="4 5" id="KW-0648">Protein biosynthesis</keyword>
<sequence length="356" mass="40268">MLDKLEAIRERYETVNEELMQPDVMSDMKRFKTLNKENKDLGKIMVEYRAYQQVLSNIENARQVIATEKDEDFREMAKAELDELLPESERLEVALKDLLIPKDPNDSKDVIMEIRAGAGGDEASLFAGDLQRMYLRYAEKQGWKMELVDAMEGTSGGYKEIILAVKGEDVYAKLKFESGVHRVQRVPATETQGRIHTSVASIVVMPEAEEFDIELDMNDIRKDLFMSSGPGGQSVNTTYSAVRLTHLPTGIVAQCQDQKSQLKNFDKALQVLRSRIFEIELAKKNEAEGALRKGMIGGGDRSDKIRTYNYPQGRVTDHRIGYTVYNLPSVMDGNIDDFVEQLRLAESAEKLREGVA</sequence>
<dbReference type="GO" id="GO:0005737">
    <property type="term" value="C:cytoplasm"/>
    <property type="evidence" value="ECO:0007669"/>
    <property type="project" value="UniProtKB-SubCell"/>
</dbReference>
<dbReference type="PANTHER" id="PTHR43804">
    <property type="entry name" value="LD18447P"/>
    <property type="match status" value="1"/>
</dbReference>
<dbReference type="GO" id="GO:0016149">
    <property type="term" value="F:translation release factor activity, codon specific"/>
    <property type="evidence" value="ECO:0007669"/>
    <property type="project" value="UniProtKB-UniRule"/>
</dbReference>
<evidence type="ECO:0000256" key="4">
    <source>
        <dbReference type="ARBA" id="ARBA00022917"/>
    </source>
</evidence>
<dbReference type="InterPro" id="IPR050057">
    <property type="entry name" value="Prokaryotic/Mito_RF"/>
</dbReference>
<gene>
    <name evidence="5 8" type="primary">prfA</name>
    <name evidence="8" type="ORF">HHL22_18395</name>
</gene>
<dbReference type="Gene3D" id="3.30.70.1660">
    <property type="match status" value="1"/>
</dbReference>
<evidence type="ECO:0000259" key="7">
    <source>
        <dbReference type="SMART" id="SM00937"/>
    </source>
</evidence>
<evidence type="ECO:0000256" key="3">
    <source>
        <dbReference type="ARBA" id="ARBA00022481"/>
    </source>
</evidence>
<dbReference type="Proteomes" id="UP000559626">
    <property type="component" value="Unassembled WGS sequence"/>
</dbReference>
<dbReference type="InterPro" id="IPR005139">
    <property type="entry name" value="PCRF"/>
</dbReference>
<evidence type="ECO:0000256" key="5">
    <source>
        <dbReference type="HAMAP-Rule" id="MF_00093"/>
    </source>
</evidence>
<reference evidence="8 9" key="1">
    <citation type="submission" date="2020-04" db="EMBL/GenBank/DDBJ databases">
        <title>Hymenobacter polaris sp. nov., isolated from Arctic soil.</title>
        <authorList>
            <person name="Dahal R.H."/>
        </authorList>
    </citation>
    <scope>NUCLEOTIDE SEQUENCE [LARGE SCALE GENOMIC DNA]</scope>
    <source>
        <strain evidence="8 9">RP-2-7</strain>
    </source>
</reference>
<dbReference type="InterPro" id="IPR045853">
    <property type="entry name" value="Pep_chain_release_fac_I_sf"/>
</dbReference>
<dbReference type="SUPFAM" id="SSF75620">
    <property type="entry name" value="Release factor"/>
    <property type="match status" value="1"/>
</dbReference>
<evidence type="ECO:0000256" key="2">
    <source>
        <dbReference type="ARBA" id="ARBA00010835"/>
    </source>
</evidence>
<dbReference type="Pfam" id="PF03462">
    <property type="entry name" value="PCRF"/>
    <property type="match status" value="1"/>
</dbReference>
<feature type="modified residue" description="N5-methylglutamine" evidence="5">
    <location>
        <position position="233"/>
    </location>
</feature>
<dbReference type="InterPro" id="IPR004373">
    <property type="entry name" value="RF-1"/>
</dbReference>
<protein>
    <recommendedName>
        <fullName evidence="5 6">Peptide chain release factor 1</fullName>
        <shortName evidence="5">RF-1</shortName>
    </recommendedName>
</protein>